<organism evidence="2 3">
    <name type="scientific">Pannus brasiliensis CCIBt3594</name>
    <dbReference type="NCBI Taxonomy" id="1427578"/>
    <lineage>
        <taxon>Bacteria</taxon>
        <taxon>Bacillati</taxon>
        <taxon>Cyanobacteriota</taxon>
        <taxon>Cyanophyceae</taxon>
        <taxon>Oscillatoriophycideae</taxon>
        <taxon>Chroococcales</taxon>
        <taxon>Microcystaceae</taxon>
        <taxon>Pannus</taxon>
    </lineage>
</organism>
<reference evidence="2 3" key="1">
    <citation type="submission" date="2024-01" db="EMBL/GenBank/DDBJ databases">
        <title>Genomic insights into the taxonomy and metabolism of the cyanobacterium Pannus brasiliensis CCIBt3594.</title>
        <authorList>
            <person name="Machado M."/>
            <person name="Botero N.B."/>
            <person name="Andreote A.P.D."/>
            <person name="Feitosa A.M.T."/>
            <person name="Popin R."/>
            <person name="Sivonen K."/>
            <person name="Fiore M.F."/>
        </authorList>
    </citation>
    <scope>NUCLEOTIDE SEQUENCE [LARGE SCALE GENOMIC DNA]</scope>
    <source>
        <strain evidence="2 3">CCIBt3594</strain>
    </source>
</reference>
<feature type="domain" description="Antitoxin SocA-like Panacea" evidence="1">
    <location>
        <begin position="22"/>
        <end position="72"/>
    </location>
</feature>
<dbReference type="Proteomes" id="UP001328733">
    <property type="component" value="Unassembled WGS sequence"/>
</dbReference>
<sequence>MLEQLILYFIQKTKGFITKTQLVKFIYLADLYSVKWTGKQITDLEWYYYHYGPWQEEIDAALDRMEGQEIVREPHGNATSIQFNPDFDQTVNVDLPLGLKLMLDNIQREWAGLSQDKRDGLLEYVYNTAPILEVKDSYRRDEKVRLDLHKEREKLIEELQG</sequence>
<keyword evidence="3" id="KW-1185">Reference proteome</keyword>
<evidence type="ECO:0000313" key="3">
    <source>
        <dbReference type="Proteomes" id="UP001328733"/>
    </source>
</evidence>
<comment type="caution">
    <text evidence="2">The sequence shown here is derived from an EMBL/GenBank/DDBJ whole genome shotgun (WGS) entry which is preliminary data.</text>
</comment>
<name>A0AAW9QZ18_9CHRO</name>
<dbReference type="EMBL" id="JBAFSM010000052">
    <property type="protein sequence ID" value="MEG3439561.1"/>
    <property type="molecule type" value="Genomic_DNA"/>
</dbReference>
<evidence type="ECO:0000259" key="1">
    <source>
        <dbReference type="Pfam" id="PF13274"/>
    </source>
</evidence>
<dbReference type="Pfam" id="PF13274">
    <property type="entry name" value="SocA_Panacea"/>
    <property type="match status" value="1"/>
</dbReference>
<dbReference type="RefSeq" id="WP_332867044.1">
    <property type="nucleotide sequence ID" value="NZ_JBAFSM010000052.1"/>
</dbReference>
<gene>
    <name evidence="2" type="ORF">V0288_20705</name>
</gene>
<dbReference type="AlphaFoldDB" id="A0AAW9QZ18"/>
<dbReference type="InterPro" id="IPR025272">
    <property type="entry name" value="SocA_Panacea"/>
</dbReference>
<protein>
    <submittedName>
        <fullName evidence="2">Type II toxin-antitoxin system antitoxin SocA domain-containing protein</fullName>
    </submittedName>
</protein>
<evidence type="ECO:0000313" key="2">
    <source>
        <dbReference type="EMBL" id="MEG3439561.1"/>
    </source>
</evidence>
<proteinExistence type="predicted"/>
<accession>A0AAW9QZ18</accession>